<organism evidence="1 2">
    <name type="scientific">Colletotrichum lupini</name>
    <dbReference type="NCBI Taxonomy" id="145971"/>
    <lineage>
        <taxon>Eukaryota</taxon>
        <taxon>Fungi</taxon>
        <taxon>Dikarya</taxon>
        <taxon>Ascomycota</taxon>
        <taxon>Pezizomycotina</taxon>
        <taxon>Sordariomycetes</taxon>
        <taxon>Hypocreomycetidae</taxon>
        <taxon>Glomerellales</taxon>
        <taxon>Glomerellaceae</taxon>
        <taxon>Colletotrichum</taxon>
        <taxon>Colletotrichum acutatum species complex</taxon>
    </lineage>
</organism>
<name>A0A9Q8W963_9PEZI</name>
<keyword evidence="2" id="KW-1185">Reference proteome</keyword>
<evidence type="ECO:0000313" key="2">
    <source>
        <dbReference type="Proteomes" id="UP000830671"/>
    </source>
</evidence>
<dbReference type="Proteomes" id="UP000830671">
    <property type="component" value="Chromosome 1"/>
</dbReference>
<dbReference type="RefSeq" id="XP_049135878.1">
    <property type="nucleotide sequence ID" value="XM_049279921.1"/>
</dbReference>
<evidence type="ECO:0000313" key="1">
    <source>
        <dbReference type="EMBL" id="UQC74227.1"/>
    </source>
</evidence>
<reference evidence="1" key="1">
    <citation type="journal article" date="2021" name="Mol. Plant Microbe Interact.">
        <title>Complete Genome Sequence of the Plant-Pathogenic Fungus Colletotrichum lupini.</title>
        <authorList>
            <person name="Baroncelli R."/>
            <person name="Pensec F."/>
            <person name="Da Lio D."/>
            <person name="Boufleur T."/>
            <person name="Vicente I."/>
            <person name="Sarrocco S."/>
            <person name="Picot A."/>
            <person name="Baraldi E."/>
            <person name="Sukno S."/>
            <person name="Thon M."/>
            <person name="Le Floch G."/>
        </authorList>
    </citation>
    <scope>NUCLEOTIDE SEQUENCE</scope>
    <source>
        <strain evidence="1">IMI 504893</strain>
    </source>
</reference>
<protein>
    <submittedName>
        <fullName evidence="1">Uncharacterized protein</fullName>
    </submittedName>
</protein>
<sequence>MQKPLPFPPRKRSGMTARVRVRLYWRERLSWMA</sequence>
<gene>
    <name evidence="1" type="ORF">CLUP02_00875</name>
</gene>
<accession>A0A9Q8W963</accession>
<dbReference type="KEGG" id="clup:CLUP02_00875"/>
<proteinExistence type="predicted"/>
<dbReference type="AlphaFoldDB" id="A0A9Q8W963"/>
<dbReference type="GeneID" id="73334931"/>
<dbReference type="EMBL" id="CP019471">
    <property type="protein sequence ID" value="UQC74227.1"/>
    <property type="molecule type" value="Genomic_DNA"/>
</dbReference>